<proteinExistence type="inferred from homology"/>
<dbReference type="GO" id="GO:0006465">
    <property type="term" value="P:signal peptide processing"/>
    <property type="evidence" value="ECO:0007669"/>
    <property type="project" value="TreeGrafter"/>
</dbReference>
<keyword evidence="3" id="KW-1003">Cell membrane</keyword>
<feature type="transmembrane region" description="Helical" evidence="7">
    <location>
        <begin position="178"/>
        <end position="199"/>
    </location>
</feature>
<dbReference type="InterPro" id="IPR000045">
    <property type="entry name" value="Prepilin_IV_endopep_pep"/>
</dbReference>
<dbReference type="Pfam" id="PF01478">
    <property type="entry name" value="Peptidase_A24"/>
    <property type="match status" value="1"/>
</dbReference>
<dbReference type="Pfam" id="PF06750">
    <property type="entry name" value="A24_N_bact"/>
    <property type="match status" value="1"/>
</dbReference>
<protein>
    <submittedName>
        <fullName evidence="10">Prepilin peptidase</fullName>
    </submittedName>
</protein>
<evidence type="ECO:0000256" key="7">
    <source>
        <dbReference type="SAM" id="Phobius"/>
    </source>
</evidence>
<evidence type="ECO:0000313" key="10">
    <source>
        <dbReference type="EMBL" id="HIT42698.1"/>
    </source>
</evidence>
<sequence length="279" mass="30195">MRLKKAGALMLKMTEIILLLFIWLTGSCVFSFADAAAWRMSRGMDFIKDRSRCDSCGHVLAFWETIPVVGWILCRGKCRCCGRPVSLRHMAAELIGGGAALLCADRMGISLESVWMLTFLGILMTAALVDLDTMEIPEGIHCVILVLTALSFLSRYIGLGNPEILAADSFELSLLSRAAGALCVSVPMLLLTAAVPGAFGGGDIKLSAVCGLFLGWKGILMSMIFAVLSAGAWGGILLAGRKAGRKDHFAFAPFLCAGVFVSVFWGEEIWNWYRTILMI</sequence>
<organism evidence="10 11">
    <name type="scientific">Candidatus Caccovicinus merdipullorum</name>
    <dbReference type="NCBI Taxonomy" id="2840724"/>
    <lineage>
        <taxon>Bacteria</taxon>
        <taxon>Bacillati</taxon>
        <taxon>Bacillota</taxon>
        <taxon>Clostridia</taxon>
        <taxon>Eubacteriales</taxon>
        <taxon>Candidatus Caccovicinus</taxon>
    </lineage>
</organism>
<evidence type="ECO:0000256" key="6">
    <source>
        <dbReference type="ARBA" id="ARBA00023136"/>
    </source>
</evidence>
<dbReference type="Proteomes" id="UP000886860">
    <property type="component" value="Unassembled WGS sequence"/>
</dbReference>
<feature type="transmembrane region" description="Helical" evidence="7">
    <location>
        <begin position="138"/>
        <end position="158"/>
    </location>
</feature>
<reference evidence="10" key="2">
    <citation type="journal article" date="2021" name="PeerJ">
        <title>Extensive microbial diversity within the chicken gut microbiome revealed by metagenomics and culture.</title>
        <authorList>
            <person name="Gilroy R."/>
            <person name="Ravi A."/>
            <person name="Getino M."/>
            <person name="Pursley I."/>
            <person name="Horton D.L."/>
            <person name="Alikhan N.F."/>
            <person name="Baker D."/>
            <person name="Gharbi K."/>
            <person name="Hall N."/>
            <person name="Watson M."/>
            <person name="Adriaenssens E.M."/>
            <person name="Foster-Nyarko E."/>
            <person name="Jarju S."/>
            <person name="Secka A."/>
            <person name="Antonio M."/>
            <person name="Oren A."/>
            <person name="Chaudhuri R.R."/>
            <person name="La Ragione R."/>
            <person name="Hildebrand F."/>
            <person name="Pallen M.J."/>
        </authorList>
    </citation>
    <scope>NUCLEOTIDE SEQUENCE</scope>
    <source>
        <strain evidence="10">CHK123-3438</strain>
    </source>
</reference>
<feature type="transmembrane region" description="Helical" evidence="7">
    <location>
        <begin position="114"/>
        <end position="131"/>
    </location>
</feature>
<accession>A0A9D1GKV0</accession>
<evidence type="ECO:0000256" key="1">
    <source>
        <dbReference type="ARBA" id="ARBA00004651"/>
    </source>
</evidence>
<dbReference type="PANTHER" id="PTHR30487">
    <property type="entry name" value="TYPE 4 PREPILIN-LIKE PROTEINS LEADER PEPTIDE-PROCESSING ENZYME"/>
    <property type="match status" value="1"/>
</dbReference>
<dbReference type="GO" id="GO:0004190">
    <property type="term" value="F:aspartic-type endopeptidase activity"/>
    <property type="evidence" value="ECO:0007669"/>
    <property type="project" value="InterPro"/>
</dbReference>
<keyword evidence="4 7" id="KW-0812">Transmembrane</keyword>
<evidence type="ECO:0000259" key="8">
    <source>
        <dbReference type="Pfam" id="PF01478"/>
    </source>
</evidence>
<comment type="caution">
    <text evidence="10">The sequence shown here is derived from an EMBL/GenBank/DDBJ whole genome shotgun (WGS) entry which is preliminary data.</text>
</comment>
<evidence type="ECO:0000259" key="9">
    <source>
        <dbReference type="Pfam" id="PF06750"/>
    </source>
</evidence>
<dbReference type="Gene3D" id="1.20.120.1220">
    <property type="match status" value="1"/>
</dbReference>
<feature type="domain" description="Prepilin type IV endopeptidase peptidase" evidence="8">
    <location>
        <begin position="118"/>
        <end position="234"/>
    </location>
</feature>
<gene>
    <name evidence="10" type="ORF">IAB60_11500</name>
</gene>
<evidence type="ECO:0000256" key="5">
    <source>
        <dbReference type="ARBA" id="ARBA00022989"/>
    </source>
</evidence>
<feature type="transmembrane region" description="Helical" evidence="7">
    <location>
        <begin position="248"/>
        <end position="266"/>
    </location>
</feature>
<dbReference type="AlphaFoldDB" id="A0A9D1GKV0"/>
<feature type="transmembrane region" description="Helical" evidence="7">
    <location>
        <begin position="211"/>
        <end position="236"/>
    </location>
</feature>
<dbReference type="PROSITE" id="PS51257">
    <property type="entry name" value="PROKAR_LIPOPROTEIN"/>
    <property type="match status" value="1"/>
</dbReference>
<name>A0A9D1GKV0_9FIRM</name>
<dbReference type="EMBL" id="DVKS01000190">
    <property type="protein sequence ID" value="HIT42698.1"/>
    <property type="molecule type" value="Genomic_DNA"/>
</dbReference>
<keyword evidence="5 7" id="KW-1133">Transmembrane helix</keyword>
<dbReference type="PANTHER" id="PTHR30487:SF0">
    <property type="entry name" value="PREPILIN LEADER PEPTIDASE_N-METHYLTRANSFERASE-RELATED"/>
    <property type="match status" value="1"/>
</dbReference>
<comment type="subcellular location">
    <subcellularLocation>
        <location evidence="1">Cell membrane</location>
        <topology evidence="1">Multi-pass membrane protein</topology>
    </subcellularLocation>
</comment>
<reference evidence="10" key="1">
    <citation type="submission" date="2020-10" db="EMBL/GenBank/DDBJ databases">
        <authorList>
            <person name="Gilroy R."/>
        </authorList>
    </citation>
    <scope>NUCLEOTIDE SEQUENCE</scope>
    <source>
        <strain evidence="10">CHK123-3438</strain>
    </source>
</reference>
<evidence type="ECO:0000256" key="4">
    <source>
        <dbReference type="ARBA" id="ARBA00022692"/>
    </source>
</evidence>
<dbReference type="InterPro" id="IPR050882">
    <property type="entry name" value="Prepilin_peptidase/N-MTase"/>
</dbReference>
<dbReference type="GO" id="GO:0005886">
    <property type="term" value="C:plasma membrane"/>
    <property type="evidence" value="ECO:0007669"/>
    <property type="project" value="UniProtKB-SubCell"/>
</dbReference>
<feature type="domain" description="Prepilin peptidase A24 N-terminal" evidence="9">
    <location>
        <begin position="25"/>
        <end position="104"/>
    </location>
</feature>
<evidence type="ECO:0000313" key="11">
    <source>
        <dbReference type="Proteomes" id="UP000886860"/>
    </source>
</evidence>
<dbReference type="InterPro" id="IPR010627">
    <property type="entry name" value="Prepilin_pept_A24_N"/>
</dbReference>
<evidence type="ECO:0000256" key="3">
    <source>
        <dbReference type="ARBA" id="ARBA00022475"/>
    </source>
</evidence>
<comment type="similarity">
    <text evidence="2">Belongs to the peptidase A24 family.</text>
</comment>
<evidence type="ECO:0000256" key="2">
    <source>
        <dbReference type="ARBA" id="ARBA00005801"/>
    </source>
</evidence>
<keyword evidence="6 7" id="KW-0472">Membrane</keyword>